<keyword evidence="5" id="KW-1185">Reference proteome</keyword>
<dbReference type="PROSITE" id="PS51186">
    <property type="entry name" value="GNAT"/>
    <property type="match status" value="1"/>
</dbReference>
<dbReference type="Gene3D" id="3.40.630.30">
    <property type="match status" value="1"/>
</dbReference>
<dbReference type="InterPro" id="IPR016181">
    <property type="entry name" value="Acyl_CoA_acyltransferase"/>
</dbReference>
<feature type="domain" description="N-acetyltransferase" evidence="3">
    <location>
        <begin position="4"/>
        <end position="155"/>
    </location>
</feature>
<dbReference type="GeneID" id="92900798"/>
<dbReference type="AlphaFoldDB" id="A0A6J5B6P0"/>
<dbReference type="InterPro" id="IPR000182">
    <property type="entry name" value="GNAT_dom"/>
</dbReference>
<dbReference type="InterPro" id="IPR050832">
    <property type="entry name" value="Bact_Acetyltransf"/>
</dbReference>
<reference evidence="4 5" key="1">
    <citation type="submission" date="2020-04" db="EMBL/GenBank/DDBJ databases">
        <authorList>
            <person name="De Canck E."/>
        </authorList>
    </citation>
    <scope>NUCLEOTIDE SEQUENCE [LARGE SCALE GENOMIC DNA]</scope>
    <source>
        <strain evidence="4 5">LMG 26845</strain>
    </source>
</reference>
<dbReference type="PANTHER" id="PTHR43877">
    <property type="entry name" value="AMINOALKYLPHOSPHONATE N-ACETYLTRANSFERASE-RELATED-RELATED"/>
    <property type="match status" value="1"/>
</dbReference>
<keyword evidence="1" id="KW-0808">Transferase</keyword>
<accession>A0A6J5B6P0</accession>
<evidence type="ECO:0000313" key="5">
    <source>
        <dbReference type="Proteomes" id="UP000507979"/>
    </source>
</evidence>
<name>A0A6J5B6P0_9BURK</name>
<evidence type="ECO:0000259" key="3">
    <source>
        <dbReference type="PROSITE" id="PS51186"/>
    </source>
</evidence>
<dbReference type="CDD" id="cd04301">
    <property type="entry name" value="NAT_SF"/>
    <property type="match status" value="1"/>
</dbReference>
<dbReference type="Pfam" id="PF00583">
    <property type="entry name" value="Acetyltransf_1"/>
    <property type="match status" value="1"/>
</dbReference>
<sequence length="155" mass="17026">MSRIEIRLACEDDAARVAPLFDAYRQFYAQPADPAAALAFVQARLARKESVILLAEDADGVALGFCQLYPSFCSVIAAPIYVLYDLFVAPRARKSGAGRALLRQAEAHARAGGYARMDLTTARTNLPAQALYESLGWEQDQVFLTYNRHLAAQAE</sequence>
<dbReference type="RefSeq" id="WP_054431492.1">
    <property type="nucleotide sequence ID" value="NZ_CADIJR010000068.1"/>
</dbReference>
<proteinExistence type="predicted"/>
<dbReference type="Proteomes" id="UP000507979">
    <property type="component" value="Unassembled WGS sequence"/>
</dbReference>
<organism evidence="4 5">
    <name type="scientific">Achromobacter insuavis</name>
    <dbReference type="NCBI Taxonomy" id="1287735"/>
    <lineage>
        <taxon>Bacteria</taxon>
        <taxon>Pseudomonadati</taxon>
        <taxon>Pseudomonadota</taxon>
        <taxon>Betaproteobacteria</taxon>
        <taxon>Burkholderiales</taxon>
        <taxon>Alcaligenaceae</taxon>
        <taxon>Achromobacter</taxon>
    </lineage>
</organism>
<dbReference type="EMBL" id="CADIJR010000068">
    <property type="protein sequence ID" value="CAB3694303.1"/>
    <property type="molecule type" value="Genomic_DNA"/>
</dbReference>
<dbReference type="GO" id="GO:0016747">
    <property type="term" value="F:acyltransferase activity, transferring groups other than amino-acyl groups"/>
    <property type="evidence" value="ECO:0007669"/>
    <property type="project" value="InterPro"/>
</dbReference>
<evidence type="ECO:0000256" key="2">
    <source>
        <dbReference type="ARBA" id="ARBA00023315"/>
    </source>
</evidence>
<dbReference type="SUPFAM" id="SSF55729">
    <property type="entry name" value="Acyl-CoA N-acyltransferases (Nat)"/>
    <property type="match status" value="1"/>
</dbReference>
<evidence type="ECO:0000256" key="1">
    <source>
        <dbReference type="ARBA" id="ARBA00022679"/>
    </source>
</evidence>
<protein>
    <recommendedName>
        <fullName evidence="3">N-acetyltransferase domain-containing protein</fullName>
    </recommendedName>
</protein>
<dbReference type="PANTHER" id="PTHR43877:SF2">
    <property type="entry name" value="AMINOALKYLPHOSPHONATE N-ACETYLTRANSFERASE-RELATED"/>
    <property type="match status" value="1"/>
</dbReference>
<evidence type="ECO:0000313" key="4">
    <source>
        <dbReference type="EMBL" id="CAB3694303.1"/>
    </source>
</evidence>
<gene>
    <name evidence="4" type="ORF">LMG26845_04910</name>
</gene>
<keyword evidence="2" id="KW-0012">Acyltransferase</keyword>